<name>A0ABD3AF29_9GENT</name>
<dbReference type="Proteomes" id="UP001630127">
    <property type="component" value="Unassembled WGS sequence"/>
</dbReference>
<accession>A0ABD3AF29</accession>
<proteinExistence type="predicted"/>
<dbReference type="AlphaFoldDB" id="A0ABD3AF29"/>
<evidence type="ECO:0000313" key="2">
    <source>
        <dbReference type="Proteomes" id="UP001630127"/>
    </source>
</evidence>
<evidence type="ECO:0000313" key="1">
    <source>
        <dbReference type="EMBL" id="KAL3529082.1"/>
    </source>
</evidence>
<protein>
    <submittedName>
        <fullName evidence="1">Uncharacterized protein</fullName>
    </submittedName>
</protein>
<organism evidence="1 2">
    <name type="scientific">Cinchona calisaya</name>
    <dbReference type="NCBI Taxonomy" id="153742"/>
    <lineage>
        <taxon>Eukaryota</taxon>
        <taxon>Viridiplantae</taxon>
        <taxon>Streptophyta</taxon>
        <taxon>Embryophyta</taxon>
        <taxon>Tracheophyta</taxon>
        <taxon>Spermatophyta</taxon>
        <taxon>Magnoliopsida</taxon>
        <taxon>eudicotyledons</taxon>
        <taxon>Gunneridae</taxon>
        <taxon>Pentapetalae</taxon>
        <taxon>asterids</taxon>
        <taxon>lamiids</taxon>
        <taxon>Gentianales</taxon>
        <taxon>Rubiaceae</taxon>
        <taxon>Cinchonoideae</taxon>
        <taxon>Cinchoneae</taxon>
        <taxon>Cinchona</taxon>
    </lineage>
</organism>
<keyword evidence="2" id="KW-1185">Reference proteome</keyword>
<comment type="caution">
    <text evidence="1">The sequence shown here is derived from an EMBL/GenBank/DDBJ whole genome shotgun (WGS) entry which is preliminary data.</text>
</comment>
<dbReference type="EMBL" id="JBJUIK010000004">
    <property type="protein sequence ID" value="KAL3529082.1"/>
    <property type="molecule type" value="Genomic_DNA"/>
</dbReference>
<gene>
    <name evidence="1" type="ORF">ACH5RR_008404</name>
</gene>
<reference evidence="1 2" key="1">
    <citation type="submission" date="2024-11" db="EMBL/GenBank/DDBJ databases">
        <title>A near-complete genome assembly of Cinchona calisaya.</title>
        <authorList>
            <person name="Lian D.C."/>
            <person name="Zhao X.W."/>
            <person name="Wei L."/>
        </authorList>
    </citation>
    <scope>NUCLEOTIDE SEQUENCE [LARGE SCALE GENOMIC DNA]</scope>
    <source>
        <tissue evidence="1">Nenye</tissue>
    </source>
</reference>
<sequence length="205" mass="23210">MHWTNYIVGAEDILPFRFGMHLLKWIPEFLVDAETSMDPEWINLGSGFVRDHNRQLPASNLHSIRSSWDDLTSSLLNIFLDGIKQNDVFKMDVQDDKQSKHKKISFFSPNHNHKARYTSLHQALCSHLAYQLLSSAIAEAAKKTIFDVKVKKFETVTEINVIKRFGDGKFAGVDDGLTQNVELGTKMTPGETKALTEFRVGLGSE</sequence>